<keyword evidence="5" id="KW-1185">Reference proteome</keyword>
<dbReference type="SMART" id="SM00355">
    <property type="entry name" value="ZnF_C2H2"/>
    <property type="match status" value="2"/>
</dbReference>
<accession>A0A4Q4T525</accession>
<dbReference type="GO" id="GO:0016787">
    <property type="term" value="F:hydrolase activity"/>
    <property type="evidence" value="ECO:0007669"/>
    <property type="project" value="UniProtKB-KW"/>
</dbReference>
<dbReference type="OrthoDB" id="288987at2759"/>
<keyword evidence="1" id="KW-0378">Hydrolase</keyword>
<name>A0A4Q4T525_9PEZI</name>
<feature type="compositionally biased region" description="Basic and acidic residues" evidence="2">
    <location>
        <begin position="107"/>
        <end position="120"/>
    </location>
</feature>
<dbReference type="Gene3D" id="3.90.70.130">
    <property type="match status" value="1"/>
</dbReference>
<evidence type="ECO:0000313" key="4">
    <source>
        <dbReference type="EMBL" id="RYO98481.1"/>
    </source>
</evidence>
<comment type="caution">
    <text evidence="4">The sequence shown here is derived from an EMBL/GenBank/DDBJ whole genome shotgun (WGS) entry which is preliminary data.</text>
</comment>
<feature type="compositionally biased region" description="Basic and acidic residues" evidence="2">
    <location>
        <begin position="164"/>
        <end position="177"/>
    </location>
</feature>
<dbReference type="Proteomes" id="UP000293360">
    <property type="component" value="Unassembled WGS sequence"/>
</dbReference>
<protein>
    <recommendedName>
        <fullName evidence="3">C2H2-type domain-containing protein</fullName>
    </recommendedName>
</protein>
<dbReference type="STRING" id="155417.A0A4Q4T525"/>
<feature type="region of interest" description="Disordered" evidence="2">
    <location>
        <begin position="86"/>
        <end position="177"/>
    </location>
</feature>
<dbReference type="InterPro" id="IPR012462">
    <property type="entry name" value="UFSP1/2_DUB_cat"/>
</dbReference>
<feature type="domain" description="C2H2-type" evidence="3">
    <location>
        <begin position="61"/>
        <end position="84"/>
    </location>
</feature>
<dbReference type="EMBL" id="QJNU01000458">
    <property type="protein sequence ID" value="RYO98481.1"/>
    <property type="molecule type" value="Genomic_DNA"/>
</dbReference>
<dbReference type="InterPro" id="IPR013087">
    <property type="entry name" value="Znf_C2H2_type"/>
</dbReference>
<feature type="domain" description="C2H2-type" evidence="3">
    <location>
        <begin position="5"/>
        <end position="28"/>
    </location>
</feature>
<evidence type="ECO:0000313" key="5">
    <source>
        <dbReference type="Proteomes" id="UP000293360"/>
    </source>
</evidence>
<evidence type="ECO:0000256" key="1">
    <source>
        <dbReference type="ARBA" id="ARBA00022801"/>
    </source>
</evidence>
<evidence type="ECO:0000256" key="2">
    <source>
        <dbReference type="SAM" id="MobiDB-lite"/>
    </source>
</evidence>
<dbReference type="Pfam" id="PF07910">
    <property type="entry name" value="Peptidase_C78"/>
    <property type="match status" value="2"/>
</dbReference>
<organism evidence="4 5">
    <name type="scientific">Monosporascus ibericus</name>
    <dbReference type="NCBI Taxonomy" id="155417"/>
    <lineage>
        <taxon>Eukaryota</taxon>
        <taxon>Fungi</taxon>
        <taxon>Dikarya</taxon>
        <taxon>Ascomycota</taxon>
        <taxon>Pezizomycotina</taxon>
        <taxon>Sordariomycetes</taxon>
        <taxon>Xylariomycetidae</taxon>
        <taxon>Xylariales</taxon>
        <taxon>Xylariales incertae sedis</taxon>
        <taxon>Monosporascus</taxon>
    </lineage>
</organism>
<sequence length="414" mass="46715">MSQVPSCPFCGFQAEREYAMLLHMETLHSEDKSPFIIDEEDSGIRAAGVDTASNDEENLVCECPVDGCGEFITLTELDDHVGFHAAEEQPSEDSDANPLGYPTPRFTSDESAPRSQERGSEMVPARKRHAESVAKWKQILHMPSPSVSSSPKKARNSSVTGPRSNEEDTRRRLGKAELGRYAHEDRMPDRLVSLLRNGRYVSSENIIPVIEQLLQQSPATRYAYLCHPCVQHISKLRREGGFCGYRNIQMLASYIVGTDGPGAAQFRGKIPSIFRIQDYIENAWDRGINAHGSCEVQAFKNPEPRAAEISLFQAIEGYFQSSEHDSRAKVRRTSLPPVYFQHRGHSLTIVGVEKRVDGAMELLVFDPVFRDPDSITRYVGRRVKNKNPDSALKLYRRGPKYLKKYHEFEILRLG</sequence>
<dbReference type="AlphaFoldDB" id="A0A4Q4T525"/>
<reference evidence="4 5" key="1">
    <citation type="submission" date="2018-06" db="EMBL/GenBank/DDBJ databases">
        <title>Complete Genomes of Monosporascus.</title>
        <authorList>
            <person name="Robinson A.J."/>
            <person name="Natvig D.O."/>
        </authorList>
    </citation>
    <scope>NUCLEOTIDE SEQUENCE [LARGE SCALE GENOMIC DNA]</scope>
    <source>
        <strain evidence="4 5">CBS 110550</strain>
    </source>
</reference>
<evidence type="ECO:0000259" key="3">
    <source>
        <dbReference type="SMART" id="SM00355"/>
    </source>
</evidence>
<proteinExistence type="predicted"/>
<gene>
    <name evidence="4" type="ORF">DL764_007077</name>
</gene>